<reference evidence="2" key="1">
    <citation type="journal article" date="2020" name="Stud. Mycol.">
        <title>101 Dothideomycetes genomes: a test case for predicting lifestyles and emergence of pathogens.</title>
        <authorList>
            <person name="Haridas S."/>
            <person name="Albert R."/>
            <person name="Binder M."/>
            <person name="Bloem J."/>
            <person name="Labutti K."/>
            <person name="Salamov A."/>
            <person name="Andreopoulos B."/>
            <person name="Baker S."/>
            <person name="Barry K."/>
            <person name="Bills G."/>
            <person name="Bluhm B."/>
            <person name="Cannon C."/>
            <person name="Castanera R."/>
            <person name="Culley D."/>
            <person name="Daum C."/>
            <person name="Ezra D."/>
            <person name="Gonzalez J."/>
            <person name="Henrissat B."/>
            <person name="Kuo A."/>
            <person name="Liang C."/>
            <person name="Lipzen A."/>
            <person name="Lutzoni F."/>
            <person name="Magnuson J."/>
            <person name="Mondo S."/>
            <person name="Nolan M."/>
            <person name="Ohm R."/>
            <person name="Pangilinan J."/>
            <person name="Park H.-J."/>
            <person name="Ramirez L."/>
            <person name="Alfaro M."/>
            <person name="Sun H."/>
            <person name="Tritt A."/>
            <person name="Yoshinaga Y."/>
            <person name="Zwiers L.-H."/>
            <person name="Turgeon B."/>
            <person name="Goodwin S."/>
            <person name="Spatafora J."/>
            <person name="Crous P."/>
            <person name="Grigoriev I."/>
        </authorList>
    </citation>
    <scope>NUCLEOTIDE SEQUENCE</scope>
    <source>
        <strain evidence="2">CBS 115976</strain>
    </source>
</reference>
<evidence type="ECO:0000256" key="1">
    <source>
        <dbReference type="SAM" id="MobiDB-lite"/>
    </source>
</evidence>
<proteinExistence type="predicted"/>
<evidence type="ECO:0000313" key="3">
    <source>
        <dbReference type="Proteomes" id="UP000799302"/>
    </source>
</evidence>
<dbReference type="AlphaFoldDB" id="A0A6A6USB8"/>
<protein>
    <submittedName>
        <fullName evidence="2">Uncharacterized protein</fullName>
    </submittedName>
</protein>
<accession>A0A6A6USB8</accession>
<organism evidence="2 3">
    <name type="scientific">Microthyrium microscopicum</name>
    <dbReference type="NCBI Taxonomy" id="703497"/>
    <lineage>
        <taxon>Eukaryota</taxon>
        <taxon>Fungi</taxon>
        <taxon>Dikarya</taxon>
        <taxon>Ascomycota</taxon>
        <taxon>Pezizomycotina</taxon>
        <taxon>Dothideomycetes</taxon>
        <taxon>Dothideomycetes incertae sedis</taxon>
        <taxon>Microthyriales</taxon>
        <taxon>Microthyriaceae</taxon>
        <taxon>Microthyrium</taxon>
    </lineage>
</organism>
<gene>
    <name evidence="2" type="ORF">BT63DRAFT_474796</name>
</gene>
<dbReference type="Proteomes" id="UP000799302">
    <property type="component" value="Unassembled WGS sequence"/>
</dbReference>
<sequence length="315" mass="35734">MPICSKGCKRNPGKGKKLPQIERWFWPLADGSDWFAACKKCDAPAYIKTALKEGDSDNYRLQRVFRAEEEALKEMERKKASAASRESPEDDGEIYGEADDEKGLSNEGLNGELDVENSQLREQDNESDNDSSNWLSQTKPVFKSSLTDLTHAVETWHCADETSDTIPLDSRKNKFRILLQKLPETATATRLFKIPFENPSSEHDFETPDHETVFDMYIFQFSVTYQLADKKALPEARWKVLTRRDGMEYDAIVHALPIIGKDTPVEPGKSIDAPERFNYTIYLDSSLGWIRGSVTGNFTVWDKPLPAENLQSGLL</sequence>
<feature type="compositionally biased region" description="Acidic residues" evidence="1">
    <location>
        <begin position="88"/>
        <end position="100"/>
    </location>
</feature>
<dbReference type="EMBL" id="MU004230">
    <property type="protein sequence ID" value="KAF2675142.1"/>
    <property type="molecule type" value="Genomic_DNA"/>
</dbReference>
<keyword evidence="3" id="KW-1185">Reference proteome</keyword>
<feature type="region of interest" description="Disordered" evidence="1">
    <location>
        <begin position="76"/>
        <end position="110"/>
    </location>
</feature>
<name>A0A6A6USB8_9PEZI</name>
<evidence type="ECO:0000313" key="2">
    <source>
        <dbReference type="EMBL" id="KAF2675142.1"/>
    </source>
</evidence>